<evidence type="ECO:0000256" key="2">
    <source>
        <dbReference type="ARBA" id="ARBA00004718"/>
    </source>
</evidence>
<evidence type="ECO:0000313" key="14">
    <source>
        <dbReference type="Proteomes" id="UP000051952"/>
    </source>
</evidence>
<evidence type="ECO:0000313" key="13">
    <source>
        <dbReference type="EMBL" id="CUG89497.1"/>
    </source>
</evidence>
<gene>
    <name evidence="13" type="ORF">BSAL_21740</name>
</gene>
<sequence length="176" mass="20330">MFSSLTQRRRNCLIKMSLAQNRLREERKAWRKDKPFGFWAKPVDSADGTLDIMKWEAGIPGKVGTAWEGGEYHLSLTFTEDYPTKPPKCQFAPVLFHPNIYPSGTVCLSILNEEKDWRPSITIKQILLAIQELLDNPNARDPAQEEPYKVFIASKEDYEKRVRAEVKNHQKRAPTL</sequence>
<keyword evidence="3" id="KW-0808">Transferase</keyword>
<evidence type="ECO:0000256" key="6">
    <source>
        <dbReference type="ARBA" id="ARBA00022840"/>
    </source>
</evidence>
<dbReference type="OMA" id="TWECGIP"/>
<dbReference type="EMBL" id="CYKH01001745">
    <property type="protein sequence ID" value="CUG89497.1"/>
    <property type="molecule type" value="Genomic_DNA"/>
</dbReference>
<keyword evidence="6 11" id="KW-0067">ATP-binding</keyword>
<organism evidence="13 14">
    <name type="scientific">Bodo saltans</name>
    <name type="common">Flagellated protozoan</name>
    <dbReference type="NCBI Taxonomy" id="75058"/>
    <lineage>
        <taxon>Eukaryota</taxon>
        <taxon>Discoba</taxon>
        <taxon>Euglenozoa</taxon>
        <taxon>Kinetoplastea</taxon>
        <taxon>Metakinetoplastina</taxon>
        <taxon>Eubodonida</taxon>
        <taxon>Bodonidae</taxon>
        <taxon>Bodo</taxon>
    </lineage>
</organism>
<evidence type="ECO:0000256" key="1">
    <source>
        <dbReference type="ARBA" id="ARBA00004123"/>
    </source>
</evidence>
<keyword evidence="5 11" id="KW-0833">Ubl conjugation pathway</keyword>
<dbReference type="InterPro" id="IPR050113">
    <property type="entry name" value="Ub_conjugating_enzyme"/>
</dbReference>
<dbReference type="InterPro" id="IPR023313">
    <property type="entry name" value="UBQ-conjugating_AS"/>
</dbReference>
<dbReference type="GO" id="GO:0005634">
    <property type="term" value="C:nucleus"/>
    <property type="evidence" value="ECO:0007669"/>
    <property type="project" value="UniProtKB-SubCell"/>
</dbReference>
<dbReference type="InterPro" id="IPR016135">
    <property type="entry name" value="UBQ-conjugating_enzyme/RWD"/>
</dbReference>
<dbReference type="GO" id="GO:0019787">
    <property type="term" value="F:ubiquitin-like protein transferase activity"/>
    <property type="evidence" value="ECO:0007669"/>
    <property type="project" value="UniProtKB-ARBA"/>
</dbReference>
<dbReference type="PROSITE" id="PS50127">
    <property type="entry name" value="UBC_2"/>
    <property type="match status" value="1"/>
</dbReference>
<proteinExistence type="inferred from homology"/>
<dbReference type="FunFam" id="3.10.110.10:FF:000035">
    <property type="entry name" value="SUMO-conjugating enzyme ubc9"/>
    <property type="match status" value="1"/>
</dbReference>
<dbReference type="SUPFAM" id="SSF54495">
    <property type="entry name" value="UBC-like"/>
    <property type="match status" value="1"/>
</dbReference>
<name>A0A0S4JJB5_BODSA</name>
<evidence type="ECO:0000256" key="4">
    <source>
        <dbReference type="ARBA" id="ARBA00022741"/>
    </source>
</evidence>
<comment type="pathway">
    <text evidence="2">Protein modification; protein sumoylation.</text>
</comment>
<evidence type="ECO:0000256" key="3">
    <source>
        <dbReference type="ARBA" id="ARBA00022679"/>
    </source>
</evidence>
<evidence type="ECO:0000256" key="8">
    <source>
        <dbReference type="ARBA" id="ARBA00039165"/>
    </source>
</evidence>
<dbReference type="VEuPathDB" id="TriTrypDB:BSAL_21740"/>
<evidence type="ECO:0000256" key="10">
    <source>
        <dbReference type="PROSITE-ProRule" id="PRU10133"/>
    </source>
</evidence>
<feature type="active site" description="Glycyl thioester intermediate" evidence="10">
    <location>
        <position position="107"/>
    </location>
</feature>
<evidence type="ECO:0000259" key="12">
    <source>
        <dbReference type="PROSITE" id="PS50127"/>
    </source>
</evidence>
<dbReference type="Gene3D" id="3.10.110.10">
    <property type="entry name" value="Ubiquitin Conjugating Enzyme"/>
    <property type="match status" value="1"/>
</dbReference>
<keyword evidence="14" id="KW-1185">Reference proteome</keyword>
<protein>
    <recommendedName>
        <fullName evidence="8">SUMO-conjugating enzyme UBC9</fullName>
    </recommendedName>
    <alternativeName>
        <fullName evidence="9">Ubiquitin carrier protein 9</fullName>
    </alternativeName>
</protein>
<dbReference type="AlphaFoldDB" id="A0A0S4JJB5"/>
<keyword evidence="4 11" id="KW-0547">Nucleotide-binding</keyword>
<dbReference type="PANTHER" id="PTHR24067">
    <property type="entry name" value="UBIQUITIN-CONJUGATING ENZYME E2"/>
    <property type="match status" value="1"/>
</dbReference>
<reference evidence="14" key="1">
    <citation type="submission" date="2015-09" db="EMBL/GenBank/DDBJ databases">
        <authorList>
            <consortium name="Pathogen Informatics"/>
        </authorList>
    </citation>
    <scope>NUCLEOTIDE SEQUENCE [LARGE SCALE GENOMIC DNA]</scope>
    <source>
        <strain evidence="14">Lake Konstanz</strain>
    </source>
</reference>
<keyword evidence="7" id="KW-0539">Nucleus</keyword>
<dbReference type="InterPro" id="IPR000608">
    <property type="entry name" value="UBC"/>
</dbReference>
<dbReference type="OrthoDB" id="6600758at2759"/>
<evidence type="ECO:0000256" key="7">
    <source>
        <dbReference type="ARBA" id="ARBA00023242"/>
    </source>
</evidence>
<comment type="subcellular location">
    <subcellularLocation>
        <location evidence="1">Nucleus</location>
    </subcellularLocation>
</comment>
<dbReference type="Pfam" id="PF00179">
    <property type="entry name" value="UQ_con"/>
    <property type="match status" value="1"/>
</dbReference>
<feature type="domain" description="UBC core" evidence="12">
    <location>
        <begin position="18"/>
        <end position="171"/>
    </location>
</feature>
<accession>A0A0S4JJB5</accession>
<dbReference type="PROSITE" id="PS00183">
    <property type="entry name" value="UBC_1"/>
    <property type="match status" value="1"/>
</dbReference>
<evidence type="ECO:0000256" key="11">
    <source>
        <dbReference type="RuleBase" id="RU362109"/>
    </source>
</evidence>
<dbReference type="GO" id="GO:0005694">
    <property type="term" value="C:chromosome"/>
    <property type="evidence" value="ECO:0007669"/>
    <property type="project" value="UniProtKB-ARBA"/>
</dbReference>
<comment type="similarity">
    <text evidence="11">Belongs to the ubiquitin-conjugating enzyme family.</text>
</comment>
<evidence type="ECO:0000256" key="5">
    <source>
        <dbReference type="ARBA" id="ARBA00022786"/>
    </source>
</evidence>
<evidence type="ECO:0000256" key="9">
    <source>
        <dbReference type="ARBA" id="ARBA00044296"/>
    </source>
</evidence>
<dbReference type="Proteomes" id="UP000051952">
    <property type="component" value="Unassembled WGS sequence"/>
</dbReference>
<dbReference type="CDD" id="cd23798">
    <property type="entry name" value="UBCc_UBE2I"/>
    <property type="match status" value="1"/>
</dbReference>
<dbReference type="SMART" id="SM00212">
    <property type="entry name" value="UBCc"/>
    <property type="match status" value="1"/>
</dbReference>
<dbReference type="GO" id="GO:0005524">
    <property type="term" value="F:ATP binding"/>
    <property type="evidence" value="ECO:0007669"/>
    <property type="project" value="UniProtKB-UniRule"/>
</dbReference>